<evidence type="ECO:0000313" key="1">
    <source>
        <dbReference type="EMBL" id="MFC4612881.1"/>
    </source>
</evidence>
<organism evidence="1 2">
    <name type="scientific">Streptomyces maoxianensis</name>
    <dbReference type="NCBI Taxonomy" id="1459942"/>
    <lineage>
        <taxon>Bacteria</taxon>
        <taxon>Bacillati</taxon>
        <taxon>Actinomycetota</taxon>
        <taxon>Actinomycetes</taxon>
        <taxon>Kitasatosporales</taxon>
        <taxon>Streptomycetaceae</taxon>
        <taxon>Streptomyces</taxon>
    </lineage>
</organism>
<dbReference type="EMBL" id="JBHSFE010000039">
    <property type="protein sequence ID" value="MFC4612881.1"/>
    <property type="molecule type" value="Genomic_DNA"/>
</dbReference>
<evidence type="ECO:0000313" key="2">
    <source>
        <dbReference type="Proteomes" id="UP001595993"/>
    </source>
</evidence>
<proteinExistence type="predicted"/>
<reference evidence="2" key="1">
    <citation type="journal article" date="2019" name="Int. J. Syst. Evol. Microbiol.">
        <title>The Global Catalogue of Microorganisms (GCM) 10K type strain sequencing project: providing services to taxonomists for standard genome sequencing and annotation.</title>
        <authorList>
            <consortium name="The Broad Institute Genomics Platform"/>
            <consortium name="The Broad Institute Genome Sequencing Center for Infectious Disease"/>
            <person name="Wu L."/>
            <person name="Ma J."/>
        </authorList>
    </citation>
    <scope>NUCLEOTIDE SEQUENCE [LARGE SCALE GENOMIC DNA]</scope>
    <source>
        <strain evidence="2">CGMCC 4.7139</strain>
    </source>
</reference>
<sequence>MRSALPGSCPLLQGGEAQVLFDEAGFLREPSQEVGWLALPGAVETDEVGDQIDASGFALDGNPVAAVAIARGCDAGGAGEAVGGLSPLRTGQVPVVGVEPRIKVEDCPPVALGAGGKRMLHKRIFEVGPIGCCPRRLLVVQGVVIQAGPVGDGGVLRQALLR</sequence>
<keyword evidence="2" id="KW-1185">Reference proteome</keyword>
<accession>A0ABV9GEZ6</accession>
<name>A0ABV9GEZ6_9ACTN</name>
<dbReference type="Proteomes" id="UP001595993">
    <property type="component" value="Unassembled WGS sequence"/>
</dbReference>
<dbReference type="RefSeq" id="WP_381203336.1">
    <property type="nucleotide sequence ID" value="NZ_JBHSFE010000039.1"/>
</dbReference>
<protein>
    <submittedName>
        <fullName evidence="1">Uncharacterized protein</fullName>
    </submittedName>
</protein>
<gene>
    <name evidence="1" type="ORF">ACFO9E_34810</name>
</gene>
<comment type="caution">
    <text evidence="1">The sequence shown here is derived from an EMBL/GenBank/DDBJ whole genome shotgun (WGS) entry which is preliminary data.</text>
</comment>